<reference evidence="1" key="1">
    <citation type="submission" date="2016-10" db="EMBL/GenBank/DDBJ databases">
        <authorList>
            <person name="Benchimol M."/>
            <person name="Almeida L.G."/>
            <person name="Vasconcelos A.T."/>
            <person name="Perreira-Neves A."/>
            <person name="Rosa I.A."/>
            <person name="Tasca T."/>
            <person name="Bogo M.R."/>
            <person name="de Souza W."/>
        </authorList>
    </citation>
    <scope>NUCLEOTIDE SEQUENCE [LARGE SCALE GENOMIC DNA]</scope>
    <source>
        <strain evidence="1">K</strain>
    </source>
</reference>
<dbReference type="Pfam" id="PF13242">
    <property type="entry name" value="Hydrolase_like"/>
    <property type="match status" value="1"/>
</dbReference>
<proteinExistence type="predicted"/>
<dbReference type="AlphaFoldDB" id="A0A1J4KFY8"/>
<dbReference type="GO" id="GO:0016791">
    <property type="term" value="F:phosphatase activity"/>
    <property type="evidence" value="ECO:0007669"/>
    <property type="project" value="TreeGrafter"/>
</dbReference>
<dbReference type="GeneID" id="94836233"/>
<keyword evidence="1" id="KW-0378">Hydrolase</keyword>
<comment type="caution">
    <text evidence="1">The sequence shown here is derived from an EMBL/GenBank/DDBJ whole genome shotgun (WGS) entry which is preliminary data.</text>
</comment>
<dbReference type="GO" id="GO:0005737">
    <property type="term" value="C:cytoplasm"/>
    <property type="evidence" value="ECO:0007669"/>
    <property type="project" value="TreeGrafter"/>
</dbReference>
<dbReference type="Gene3D" id="3.40.50.1000">
    <property type="entry name" value="HAD superfamily/HAD-like"/>
    <property type="match status" value="2"/>
</dbReference>
<dbReference type="OrthoDB" id="413953at2759"/>
<keyword evidence="2" id="KW-1185">Reference proteome</keyword>
<evidence type="ECO:0000313" key="2">
    <source>
        <dbReference type="Proteomes" id="UP000179807"/>
    </source>
</evidence>
<dbReference type="InterPro" id="IPR036412">
    <property type="entry name" value="HAD-like_sf"/>
</dbReference>
<protein>
    <submittedName>
        <fullName evidence="1">HAD-superfamily hydrolase, subfamily IIA containing protein</fullName>
    </submittedName>
</protein>
<dbReference type="PANTHER" id="PTHR19288:SF93">
    <property type="entry name" value="FI11325P-RELATED"/>
    <property type="match status" value="1"/>
</dbReference>
<gene>
    <name evidence="1" type="ORF">TRFO_20666</name>
</gene>
<dbReference type="Proteomes" id="UP000179807">
    <property type="component" value="Unassembled WGS sequence"/>
</dbReference>
<accession>A0A1J4KFY8</accession>
<sequence length="305" mass="34185">MCIQKSDNAAQTFSNVYNNLTRIMSKNLILLDFEGTLHDGENFLPSSKGFIEKLSREDYTVAVISNSPQFSSGQLKELFVKEFGPSLAEKIIQIDAAHLAVDAFSKNGVKTVFAMCNDSICNELKEAGLTIYRPSDHAELNDQIAENVTLKENIESILIGVDKEFNFCSIALSSRYVTEKKTKFFVLGGDKQFRCGDHFIPGALTLSTPVRHGTFTDPIIIGKPSKELNVLVKQSIPSFEKFERIFIVGDNIETDFEIVKDLDNQKNVSILVMTGVTNEKDLEKCETKPTFVCRDLEEVYNKIVE</sequence>
<organism evidence="1 2">
    <name type="scientific">Tritrichomonas foetus</name>
    <dbReference type="NCBI Taxonomy" id="1144522"/>
    <lineage>
        <taxon>Eukaryota</taxon>
        <taxon>Metamonada</taxon>
        <taxon>Parabasalia</taxon>
        <taxon>Tritrichomonadida</taxon>
        <taxon>Tritrichomonadidae</taxon>
        <taxon>Tritrichomonas</taxon>
    </lineage>
</organism>
<dbReference type="InterPro" id="IPR023214">
    <property type="entry name" value="HAD_sf"/>
</dbReference>
<dbReference type="SUPFAM" id="SSF56784">
    <property type="entry name" value="HAD-like"/>
    <property type="match status" value="1"/>
</dbReference>
<dbReference type="VEuPathDB" id="TrichDB:TRFO_20666"/>
<dbReference type="RefSeq" id="XP_068363267.1">
    <property type="nucleotide sequence ID" value="XM_068501529.1"/>
</dbReference>
<name>A0A1J4KFY8_9EUKA</name>
<dbReference type="InterPro" id="IPR006357">
    <property type="entry name" value="HAD-SF_hydro_IIA"/>
</dbReference>
<dbReference type="PANTHER" id="PTHR19288">
    <property type="entry name" value="4-NITROPHENYLPHOSPHATASE-RELATED"/>
    <property type="match status" value="1"/>
</dbReference>
<dbReference type="EMBL" id="MLAK01000620">
    <property type="protein sequence ID" value="OHT10131.1"/>
    <property type="molecule type" value="Genomic_DNA"/>
</dbReference>
<evidence type="ECO:0000313" key="1">
    <source>
        <dbReference type="EMBL" id="OHT10131.1"/>
    </source>
</evidence>
<dbReference type="Pfam" id="PF13344">
    <property type="entry name" value="Hydrolase_6"/>
    <property type="match status" value="1"/>
</dbReference>